<proteinExistence type="predicted"/>
<dbReference type="RefSeq" id="WP_050366329.1">
    <property type="nucleotide sequence ID" value="NZ_BMUB01000004.1"/>
</dbReference>
<protein>
    <submittedName>
        <fullName evidence="2">Uncharacterized protein</fullName>
    </submittedName>
</protein>
<keyword evidence="3" id="KW-1185">Reference proteome</keyword>
<dbReference type="EMBL" id="BMUB01000004">
    <property type="protein sequence ID" value="GGU69471.1"/>
    <property type="molecule type" value="Genomic_DNA"/>
</dbReference>
<reference evidence="2 3" key="2">
    <citation type="submission" date="2014-07" db="EMBL/GenBank/DDBJ databases">
        <authorList>
            <person name="Zhang J.E."/>
            <person name="Yang H."/>
            <person name="Guo J."/>
            <person name="Deng Z."/>
            <person name="Luo H."/>
            <person name="Luo M."/>
            <person name="Zhao B."/>
        </authorList>
    </citation>
    <scope>NUCLEOTIDE SEQUENCE [LARGE SCALE GENOMIC DNA]</scope>
    <source>
        <strain evidence="2">ATCC 10762</strain>
        <strain evidence="3">ATCC 10762 / DSM 40127 / CCM 3239 / JCM 4008 / LMG 5968 / NBRC 12843 / NCIMB 8234 / A-377</strain>
    </source>
</reference>
<reference evidence="1" key="1">
    <citation type="journal article" date="2014" name="Int. J. Syst. Evol. Microbiol.">
        <title>Complete genome sequence of Corynebacterium casei LMG S-19264T (=DSM 44701T), isolated from a smear-ripened cheese.</title>
        <authorList>
            <consortium name="US DOE Joint Genome Institute (JGI-PGF)"/>
            <person name="Walter F."/>
            <person name="Albersmeier A."/>
            <person name="Kalinowski J."/>
            <person name="Ruckert C."/>
        </authorList>
    </citation>
    <scope>NUCLEOTIDE SEQUENCE</scope>
    <source>
        <strain evidence="1">JCM 4434</strain>
    </source>
</reference>
<reference evidence="2" key="3">
    <citation type="submission" date="2016-08" db="EMBL/GenBank/DDBJ databases">
        <title>Sequencing, Assembly and Comparative Genomics of S. aureofaciens ATCC 10762.</title>
        <authorList>
            <person name="Gradnigo J.S."/>
            <person name="Johnson N."/>
            <person name="Somerville G.A."/>
        </authorList>
    </citation>
    <scope>NUCLEOTIDE SEQUENCE [LARGE SCALE GENOMIC DNA]</scope>
    <source>
        <strain evidence="2">ATCC 10762</strain>
    </source>
</reference>
<name>A0A1E7N2X9_KITAU</name>
<reference evidence="3" key="4">
    <citation type="submission" date="2016-08" db="EMBL/GenBank/DDBJ databases">
        <title>Sequencing, assembly and comparative genomics of S. aureofaciens ATCC 10762.</title>
        <authorList>
            <person name="Gradnigo J.S."/>
            <person name="Johnson N."/>
            <person name="Somerville G.A."/>
        </authorList>
    </citation>
    <scope>NUCLEOTIDE SEQUENCE [LARGE SCALE GENOMIC DNA]</scope>
    <source>
        <strain evidence="3">ATCC 10762 / DSM 40127 / CCM 3239 / JCM 4008 / LMG 5968 / NBRC 12843 / NCIMB 8234 / A-377</strain>
    </source>
</reference>
<dbReference type="Proteomes" id="UP000037395">
    <property type="component" value="Unassembled WGS sequence"/>
</dbReference>
<reference evidence="1" key="5">
    <citation type="submission" date="2020-09" db="EMBL/GenBank/DDBJ databases">
        <authorList>
            <person name="Sun Q."/>
            <person name="Ohkuma M."/>
        </authorList>
    </citation>
    <scope>NUCLEOTIDE SEQUENCE</scope>
    <source>
        <strain evidence="1">JCM 4434</strain>
    </source>
</reference>
<dbReference type="AlphaFoldDB" id="A0A1E7N2X9"/>
<accession>A0A8H9LJH9</accession>
<evidence type="ECO:0000313" key="2">
    <source>
        <dbReference type="EMBL" id="OEV35036.1"/>
    </source>
</evidence>
<dbReference type="OrthoDB" id="4237628at2"/>
<evidence type="ECO:0000313" key="1">
    <source>
        <dbReference type="EMBL" id="GGU69471.1"/>
    </source>
</evidence>
<organism evidence="2 3">
    <name type="scientific">Kitasatospora aureofaciens</name>
    <name type="common">Streptomyces aureofaciens</name>
    <dbReference type="NCBI Taxonomy" id="1894"/>
    <lineage>
        <taxon>Bacteria</taxon>
        <taxon>Bacillati</taxon>
        <taxon>Actinomycetota</taxon>
        <taxon>Actinomycetes</taxon>
        <taxon>Kitasatosporales</taxon>
        <taxon>Streptomycetaceae</taxon>
        <taxon>Kitasatospora</taxon>
    </lineage>
</organism>
<dbReference type="EMBL" id="JPRF03000040">
    <property type="protein sequence ID" value="OEV35036.1"/>
    <property type="molecule type" value="Genomic_DNA"/>
</dbReference>
<comment type="caution">
    <text evidence="2">The sequence shown here is derived from an EMBL/GenBank/DDBJ whole genome shotgun (WGS) entry which is preliminary data.</text>
</comment>
<dbReference type="Proteomes" id="UP000610124">
    <property type="component" value="Unassembled WGS sequence"/>
</dbReference>
<dbReference type="GeneID" id="97485223"/>
<evidence type="ECO:0000313" key="3">
    <source>
        <dbReference type="Proteomes" id="UP000037395"/>
    </source>
</evidence>
<gene>
    <name evidence="1" type="ORF">GCM10010502_20820</name>
    <name evidence="2" type="ORF">HS99_0034455</name>
</gene>
<accession>A0A1E7N2X9</accession>
<sequence>MNAHTDLVLKARIRLLSHNERILNGEEGLWVYRTLFTVNPHAHAYKLAYVLRELSETSPRLAHLPEARQALLEEAGAAGCHIPADAPTYQHQMWNHTVAQLREIERRQGQAGQ</sequence>